<dbReference type="GO" id="GO:0005886">
    <property type="term" value="C:plasma membrane"/>
    <property type="evidence" value="ECO:0007669"/>
    <property type="project" value="UniProtKB-SubCell"/>
</dbReference>
<protein>
    <submittedName>
        <fullName evidence="8">DUF2179 domain-containing protein</fullName>
    </submittedName>
    <submittedName>
        <fullName evidence="9">YitT family protein</fullName>
    </submittedName>
</protein>
<dbReference type="Proteomes" id="UP001194632">
    <property type="component" value="Unassembled WGS sequence"/>
</dbReference>
<feature type="transmembrane region" description="Helical" evidence="6">
    <location>
        <begin position="12"/>
        <end position="33"/>
    </location>
</feature>
<comment type="subcellular location">
    <subcellularLocation>
        <location evidence="1">Cell membrane</location>
        <topology evidence="1">Multi-pass membrane protein</topology>
    </subcellularLocation>
</comment>
<evidence type="ECO:0000256" key="3">
    <source>
        <dbReference type="ARBA" id="ARBA00022692"/>
    </source>
</evidence>
<dbReference type="Proteomes" id="UP001214131">
    <property type="component" value="Chromosome"/>
</dbReference>
<keyword evidence="3 6" id="KW-0812">Transmembrane</keyword>
<accession>A0A0R2HIE1</accession>
<proteinExistence type="predicted"/>
<dbReference type="InterPro" id="IPR051461">
    <property type="entry name" value="UPF0750_membrane"/>
</dbReference>
<evidence type="ECO:0000256" key="4">
    <source>
        <dbReference type="ARBA" id="ARBA00022989"/>
    </source>
</evidence>
<dbReference type="EMBL" id="JADOFP010000005">
    <property type="protein sequence ID" value="MBF7115250.1"/>
    <property type="molecule type" value="Genomic_DNA"/>
</dbReference>
<name>A0A0R2HIE1_PEDPE</name>
<keyword evidence="12" id="KW-1185">Reference proteome</keyword>
<dbReference type="Pfam" id="PF02588">
    <property type="entry name" value="YitT_membrane"/>
    <property type="match status" value="1"/>
</dbReference>
<dbReference type="Proteomes" id="UP000743107">
    <property type="component" value="Unassembled WGS sequence"/>
</dbReference>
<feature type="transmembrane region" description="Helical" evidence="6">
    <location>
        <begin position="109"/>
        <end position="128"/>
    </location>
</feature>
<dbReference type="Pfam" id="PF10035">
    <property type="entry name" value="DUF2179"/>
    <property type="match status" value="1"/>
</dbReference>
<dbReference type="OMA" id="PFYYLAF"/>
<dbReference type="CDD" id="cd16380">
    <property type="entry name" value="YitT_C"/>
    <property type="match status" value="1"/>
</dbReference>
<feature type="transmembrane region" description="Helical" evidence="6">
    <location>
        <begin position="45"/>
        <end position="71"/>
    </location>
</feature>
<reference evidence="9" key="4">
    <citation type="submission" date="2020-11" db="EMBL/GenBank/DDBJ databases">
        <title>Antibiotic susceptibility profiles of Pediococcus pentosaceus from various origins and their implications for the safety assessment of strains with food-technology applications.</title>
        <authorList>
            <person name="Shani N."/>
            <person name="Oberhaensli S."/>
            <person name="Arias E."/>
        </authorList>
    </citation>
    <scope>NUCLEOTIDE SEQUENCE</scope>
    <source>
        <strain evidence="10">FAM 19164</strain>
        <strain evidence="9">FAM 24207</strain>
    </source>
</reference>
<gene>
    <name evidence="8" type="ORF">GBO79_02280</name>
    <name evidence="9" type="ORF">ITQ90_07125</name>
    <name evidence="10" type="ORF">ITQ97_00735</name>
    <name evidence="11" type="ORF">PWB86_08675</name>
</gene>
<dbReference type="Proteomes" id="UP000472573">
    <property type="component" value="Unassembled WGS sequence"/>
</dbReference>
<reference evidence="11 14" key="5">
    <citation type="submission" date="2023-02" db="EMBL/GenBank/DDBJ databases">
        <title>Comparative genomics and fermentation flavor characterization of five lactic acid bacteria reveal flavor biosynthesis metabolic pathways in fermented muskmelon puree.</title>
        <authorList>
            <person name="Yuan L."/>
            <person name="Li M."/>
            <person name="Xu X."/>
            <person name="Lao F."/>
            <person name="Wu J."/>
        </authorList>
    </citation>
    <scope>NUCLEOTIDE SEQUENCE [LARGE SCALE GENOMIC DNA]</scope>
    <source>
        <strain evidence="11 14">Ca-4</strain>
    </source>
</reference>
<evidence type="ECO:0000256" key="5">
    <source>
        <dbReference type="ARBA" id="ARBA00023136"/>
    </source>
</evidence>
<evidence type="ECO:0000313" key="10">
    <source>
        <dbReference type="EMBL" id="MBF7126364.1"/>
    </source>
</evidence>
<evidence type="ECO:0000313" key="13">
    <source>
        <dbReference type="Proteomes" id="UP001194632"/>
    </source>
</evidence>
<feature type="transmembrane region" description="Helical" evidence="6">
    <location>
        <begin position="177"/>
        <end position="200"/>
    </location>
</feature>
<dbReference type="AlphaFoldDB" id="A0A0R2HIE1"/>
<dbReference type="EMBL" id="JADOFV010000001">
    <property type="protein sequence ID" value="MBF7126364.1"/>
    <property type="molecule type" value="Genomic_DNA"/>
</dbReference>
<evidence type="ECO:0000256" key="6">
    <source>
        <dbReference type="SAM" id="Phobius"/>
    </source>
</evidence>
<evidence type="ECO:0000313" key="14">
    <source>
        <dbReference type="Proteomes" id="UP001214131"/>
    </source>
</evidence>
<dbReference type="InterPro" id="IPR003740">
    <property type="entry name" value="YitT"/>
</dbReference>
<evidence type="ECO:0000259" key="7">
    <source>
        <dbReference type="Pfam" id="PF10035"/>
    </source>
</evidence>
<dbReference type="EMBL" id="CP118739">
    <property type="protein sequence ID" value="WEA57247.1"/>
    <property type="molecule type" value="Genomic_DNA"/>
</dbReference>
<reference evidence="8" key="2">
    <citation type="submission" date="2019-12" db="EMBL/GenBank/DDBJ databases">
        <title>SpeciesPrimer: A bioinformatics pipeline dedicated to the design of qPCR primers for the quantification of bacterial species.</title>
        <authorList>
            <person name="Dreier M."/>
            <person name="Berthoud H."/>
            <person name="Shani N."/>
            <person name="Wechsler D."/>
            <person name="Junier P."/>
        </authorList>
    </citation>
    <scope>NUCLEOTIDE SEQUENCE</scope>
    <source>
        <strain evidence="8">FAM13073</strain>
    </source>
</reference>
<reference evidence="12" key="3">
    <citation type="submission" date="2020-03" db="EMBL/GenBank/DDBJ databases">
        <title>SpeciesPrimer: A bioinformatics pipeline dedicated to the design of qPCR primers for the quantification of bacterial species.</title>
        <authorList>
            <person name="Dreier M."/>
            <person name="Berthoud H."/>
            <person name="Shani N."/>
            <person name="Wechsler D."/>
            <person name="Junier P."/>
        </authorList>
    </citation>
    <scope>NUCLEOTIDE SEQUENCE [LARGE SCALE GENOMIC DNA]</scope>
    <source>
        <strain evidence="12">FAM13073</strain>
    </source>
</reference>
<evidence type="ECO:0000313" key="12">
    <source>
        <dbReference type="Proteomes" id="UP000472573"/>
    </source>
</evidence>
<evidence type="ECO:0000256" key="1">
    <source>
        <dbReference type="ARBA" id="ARBA00004651"/>
    </source>
</evidence>
<evidence type="ECO:0000313" key="9">
    <source>
        <dbReference type="EMBL" id="MBF7115250.1"/>
    </source>
</evidence>
<dbReference type="InterPro" id="IPR019264">
    <property type="entry name" value="DUF2179"/>
</dbReference>
<organism evidence="9 13">
    <name type="scientific">Pediococcus pentosaceus</name>
    <dbReference type="NCBI Taxonomy" id="1255"/>
    <lineage>
        <taxon>Bacteria</taxon>
        <taxon>Bacillati</taxon>
        <taxon>Bacillota</taxon>
        <taxon>Bacilli</taxon>
        <taxon>Lactobacillales</taxon>
        <taxon>Lactobacillaceae</taxon>
        <taxon>Pediococcus</taxon>
    </lineage>
</organism>
<dbReference type="InterPro" id="IPR015867">
    <property type="entry name" value="N-reg_PII/ATP_PRibTrfase_C"/>
</dbReference>
<dbReference type="EMBL" id="WENB01000001">
    <property type="protein sequence ID" value="KAF0415168.1"/>
    <property type="molecule type" value="Genomic_DNA"/>
</dbReference>
<dbReference type="PIRSF" id="PIRSF006483">
    <property type="entry name" value="Membrane_protein_YitT"/>
    <property type="match status" value="1"/>
</dbReference>
<evidence type="ECO:0000256" key="2">
    <source>
        <dbReference type="ARBA" id="ARBA00022475"/>
    </source>
</evidence>
<keyword evidence="5 6" id="KW-0472">Membrane</keyword>
<dbReference type="GeneID" id="33062941"/>
<keyword evidence="4 6" id="KW-1133">Transmembrane helix</keyword>
<sequence length="294" mass="32075">MQKDESIRFLDFVMIALGCCLYGLGLAVVNIPNNLAEGGITGVTLILRALLGIDPALSTILINIPLIFIGYRFLGKRSLIYTIFGTFALSFWLYVWQRVPISLDIHHDMFIAGILAGIAGGFGSGIVYRFGGTTGGTDVVARILEKRRGIAMGHTLFALDAVVLTISLCYIDVLHMMYTLLAAYVFSRLVSLTQVGAYAAHGLLIVSSKNQEIADALMDELERGASYIHMSGAYSKTEREMVYCVIGPNELNVAKRIIGRIDPQAFTSIIDVHEAIGEGFTYDSPSAKNRNIPN</sequence>
<feature type="domain" description="DUF2179" evidence="7">
    <location>
        <begin position="223"/>
        <end position="277"/>
    </location>
</feature>
<evidence type="ECO:0000313" key="8">
    <source>
        <dbReference type="EMBL" id="KAF0415168.1"/>
    </source>
</evidence>
<feature type="transmembrane region" description="Helical" evidence="6">
    <location>
        <begin position="149"/>
        <end position="171"/>
    </location>
</feature>
<accession>A0A8G1E738</accession>
<keyword evidence="2" id="KW-1003">Cell membrane</keyword>
<dbReference type="PANTHER" id="PTHR33545">
    <property type="entry name" value="UPF0750 MEMBRANE PROTEIN YITT-RELATED"/>
    <property type="match status" value="1"/>
</dbReference>
<reference evidence="8" key="1">
    <citation type="submission" date="2019-10" db="EMBL/GenBank/DDBJ databases">
        <authorList>
            <person name="Irmler S."/>
            <person name="Berthoud H."/>
            <person name="Roetschi A."/>
            <person name="Arias E."/>
            <person name="Shani N."/>
            <person name="Wuethrich D."/>
            <person name="Bruggmann R."/>
        </authorList>
    </citation>
    <scope>NUCLEOTIDE SEQUENCE</scope>
    <source>
        <strain evidence="8">FAM13073</strain>
    </source>
</reference>
<dbReference type="RefSeq" id="WP_002833200.1">
    <property type="nucleotide sequence ID" value="NZ_BEWQ01000003.1"/>
</dbReference>
<evidence type="ECO:0000313" key="11">
    <source>
        <dbReference type="EMBL" id="WEA57247.1"/>
    </source>
</evidence>
<dbReference type="PANTHER" id="PTHR33545:SF10">
    <property type="entry name" value="UPF0750 MEMBRANE PROTEIN YPJC"/>
    <property type="match status" value="1"/>
</dbReference>
<dbReference type="Gene3D" id="3.30.70.120">
    <property type="match status" value="1"/>
</dbReference>
<feature type="transmembrane region" description="Helical" evidence="6">
    <location>
        <begin position="78"/>
        <end position="97"/>
    </location>
</feature>